<dbReference type="AlphaFoldDB" id="A0A8H5TL28"/>
<dbReference type="EMBL" id="JAAGWQ010000049">
    <property type="protein sequence ID" value="KAF5674184.1"/>
    <property type="molecule type" value="Genomic_DNA"/>
</dbReference>
<evidence type="ECO:0000313" key="1">
    <source>
        <dbReference type="EMBL" id="KAF5674184.1"/>
    </source>
</evidence>
<accession>A0A8H5TL28</accession>
<keyword evidence="2" id="KW-1185">Reference proteome</keyword>
<dbReference type="OrthoDB" id="3542212at2759"/>
<evidence type="ECO:0000313" key="2">
    <source>
        <dbReference type="Proteomes" id="UP000567885"/>
    </source>
</evidence>
<sequence length="210" mass="24640">MAGVVENALLQLKPGYNAQKLHAILKKSQQIQAQWIREHQPKLLEGKPYDHTTDFWIYEHKSPYLFLTAPWESADAHKEWIKSQENTLLMQELMDFIEQDTDAVVLYHLCPAGKNEFRGDMLAKWPINVWNITVKPEEKEILEKEYRLIETNSSTEPGQRMWAGWRIEKGEAEELIIIASPSFEDVIESGIAVRMEEDRVSRFEYRPIFH</sequence>
<comment type="caution">
    <text evidence="1">The sequence shown here is derived from an EMBL/GenBank/DDBJ whole genome shotgun (WGS) entry which is preliminary data.</text>
</comment>
<proteinExistence type="predicted"/>
<protein>
    <submittedName>
        <fullName evidence="1">Uncharacterized protein</fullName>
    </submittedName>
</protein>
<organism evidence="1 2">
    <name type="scientific">Fusarium heterosporum</name>
    <dbReference type="NCBI Taxonomy" id="42747"/>
    <lineage>
        <taxon>Eukaryota</taxon>
        <taxon>Fungi</taxon>
        <taxon>Dikarya</taxon>
        <taxon>Ascomycota</taxon>
        <taxon>Pezizomycotina</taxon>
        <taxon>Sordariomycetes</taxon>
        <taxon>Hypocreomycetidae</taxon>
        <taxon>Hypocreales</taxon>
        <taxon>Nectriaceae</taxon>
        <taxon>Fusarium</taxon>
        <taxon>Fusarium heterosporum species complex</taxon>
    </lineage>
</organism>
<name>A0A8H5TL28_FUSHE</name>
<reference evidence="1 2" key="1">
    <citation type="submission" date="2020-05" db="EMBL/GenBank/DDBJ databases">
        <title>Identification and distribution of gene clusters putatively required for synthesis of sphingolipid metabolism inhibitors in phylogenetically diverse species of the filamentous fungus Fusarium.</title>
        <authorList>
            <person name="Kim H.-S."/>
            <person name="Busman M."/>
            <person name="Brown D.W."/>
            <person name="Divon H."/>
            <person name="Uhlig S."/>
            <person name="Proctor R.H."/>
        </authorList>
    </citation>
    <scope>NUCLEOTIDE SEQUENCE [LARGE SCALE GENOMIC DNA]</scope>
    <source>
        <strain evidence="1 2">NRRL 20693</strain>
    </source>
</reference>
<gene>
    <name evidence="1" type="ORF">FHETE_3017</name>
</gene>
<dbReference type="Proteomes" id="UP000567885">
    <property type="component" value="Unassembled WGS sequence"/>
</dbReference>